<dbReference type="AlphaFoldDB" id="A0AAD7TMQ2"/>
<feature type="compositionally biased region" description="Polar residues" evidence="1">
    <location>
        <begin position="97"/>
        <end position="118"/>
    </location>
</feature>
<feature type="compositionally biased region" description="Polar residues" evidence="1">
    <location>
        <begin position="204"/>
        <end position="239"/>
    </location>
</feature>
<protein>
    <submittedName>
        <fullName evidence="3">Uncharacterized protein</fullName>
    </submittedName>
</protein>
<keyword evidence="2" id="KW-1133">Transmembrane helix</keyword>
<reference evidence="3" key="1">
    <citation type="submission" date="2022-11" db="EMBL/GenBank/DDBJ databases">
        <title>Genome Sequence of Cubamyces cubensis.</title>
        <authorList>
            <person name="Buettner E."/>
        </authorList>
    </citation>
    <scope>NUCLEOTIDE SEQUENCE</scope>
    <source>
        <strain evidence="3">MPL-01</strain>
    </source>
</reference>
<evidence type="ECO:0000313" key="3">
    <source>
        <dbReference type="EMBL" id="KAJ8469838.1"/>
    </source>
</evidence>
<gene>
    <name evidence="3" type="ORF">ONZ51_g8737</name>
</gene>
<feature type="transmembrane region" description="Helical" evidence="2">
    <location>
        <begin position="151"/>
        <end position="172"/>
    </location>
</feature>
<evidence type="ECO:0000256" key="2">
    <source>
        <dbReference type="SAM" id="Phobius"/>
    </source>
</evidence>
<keyword evidence="4" id="KW-1185">Reference proteome</keyword>
<feature type="region of interest" description="Disordered" evidence="1">
    <location>
        <begin position="95"/>
        <end position="144"/>
    </location>
</feature>
<keyword evidence="2" id="KW-0812">Transmembrane</keyword>
<accession>A0AAD7TMQ2</accession>
<keyword evidence="2" id="KW-0472">Membrane</keyword>
<feature type="region of interest" description="Disordered" evidence="1">
    <location>
        <begin position="508"/>
        <end position="528"/>
    </location>
</feature>
<organism evidence="3 4">
    <name type="scientific">Trametes cubensis</name>
    <dbReference type="NCBI Taxonomy" id="1111947"/>
    <lineage>
        <taxon>Eukaryota</taxon>
        <taxon>Fungi</taxon>
        <taxon>Dikarya</taxon>
        <taxon>Basidiomycota</taxon>
        <taxon>Agaricomycotina</taxon>
        <taxon>Agaricomycetes</taxon>
        <taxon>Polyporales</taxon>
        <taxon>Polyporaceae</taxon>
        <taxon>Trametes</taxon>
    </lineage>
</organism>
<feature type="region of interest" description="Disordered" evidence="1">
    <location>
        <begin position="180"/>
        <end position="244"/>
    </location>
</feature>
<sequence length="528" mass="57164">MYRSCIDTVVPEELLFWDVRGGAKRAGWPALPEVYCNYYNPSDTLHIEYRIEEYRIDILIDRCALIRRDCFTYSSQGSVRTSDLLSASGTLARADQGNFSSTGSANPGNTRTRLTPNDNSEHPTSTSSPITGATPTTSGGSPHSHATVAEIVSAVVGCILLLILIFAAYLYARRIKRCHRTDGSPNRRDDEELEKPPLDETKMDSPQTLPTTTFGLSSSGDTTVSQFNPTNTRGHSCSSPGAELEGRPLLRYSRASTALLGSSACSFMSMNREHESYMQTKALLVVDDMLAVIPSLLAQEQSMESGGSSVEECSDDSASFAGRTLTTYRNTAVSDELTMSESNLSGWHPSRMVRNAPRLASASHTHDDDASLELVSCGETGVTTATTEDAGGLAAHSLSSISIGFALFVLLNVVTHYGLCGRGPPYRGGYFSLSLGTTLEPRSGRRSGPDLPAARPQSGSVAAHVHQSSLSSARHCIRVWAPLSQCQPGILDSRIFPPYSPSRYHREAWESTRRTDTVEEAPPSYNPC</sequence>
<feature type="compositionally biased region" description="Basic and acidic residues" evidence="1">
    <location>
        <begin position="180"/>
        <end position="203"/>
    </location>
</feature>
<dbReference type="EMBL" id="JAPEVG010000272">
    <property type="protein sequence ID" value="KAJ8469838.1"/>
    <property type="molecule type" value="Genomic_DNA"/>
</dbReference>
<dbReference type="Proteomes" id="UP001215151">
    <property type="component" value="Unassembled WGS sequence"/>
</dbReference>
<comment type="caution">
    <text evidence="3">The sequence shown here is derived from an EMBL/GenBank/DDBJ whole genome shotgun (WGS) entry which is preliminary data.</text>
</comment>
<feature type="compositionally biased region" description="Basic and acidic residues" evidence="1">
    <location>
        <begin position="508"/>
        <end position="517"/>
    </location>
</feature>
<proteinExistence type="predicted"/>
<evidence type="ECO:0000313" key="4">
    <source>
        <dbReference type="Proteomes" id="UP001215151"/>
    </source>
</evidence>
<feature type="region of interest" description="Disordered" evidence="1">
    <location>
        <begin position="441"/>
        <end position="460"/>
    </location>
</feature>
<evidence type="ECO:0000256" key="1">
    <source>
        <dbReference type="SAM" id="MobiDB-lite"/>
    </source>
</evidence>
<feature type="compositionally biased region" description="Low complexity" evidence="1">
    <location>
        <begin position="123"/>
        <end position="144"/>
    </location>
</feature>
<name>A0AAD7TMQ2_9APHY</name>